<name>A0AA35P677_9SAUR</name>
<feature type="compositionally biased region" description="Pro residues" evidence="1">
    <location>
        <begin position="307"/>
        <end position="329"/>
    </location>
</feature>
<proteinExistence type="predicted"/>
<evidence type="ECO:0000256" key="1">
    <source>
        <dbReference type="SAM" id="MobiDB-lite"/>
    </source>
</evidence>
<organism evidence="2 3">
    <name type="scientific">Podarcis lilfordi</name>
    <name type="common">Lilford's wall lizard</name>
    <dbReference type="NCBI Taxonomy" id="74358"/>
    <lineage>
        <taxon>Eukaryota</taxon>
        <taxon>Metazoa</taxon>
        <taxon>Chordata</taxon>
        <taxon>Craniata</taxon>
        <taxon>Vertebrata</taxon>
        <taxon>Euteleostomi</taxon>
        <taxon>Lepidosauria</taxon>
        <taxon>Squamata</taxon>
        <taxon>Bifurcata</taxon>
        <taxon>Unidentata</taxon>
        <taxon>Episquamata</taxon>
        <taxon>Laterata</taxon>
        <taxon>Lacertibaenia</taxon>
        <taxon>Lacertidae</taxon>
        <taxon>Podarcis</taxon>
    </lineage>
</organism>
<feature type="region of interest" description="Disordered" evidence="1">
    <location>
        <begin position="200"/>
        <end position="225"/>
    </location>
</feature>
<keyword evidence="3" id="KW-1185">Reference proteome</keyword>
<evidence type="ECO:0000313" key="3">
    <source>
        <dbReference type="Proteomes" id="UP001178461"/>
    </source>
</evidence>
<dbReference type="EMBL" id="OX395129">
    <property type="protein sequence ID" value="CAI5773753.1"/>
    <property type="molecule type" value="Genomic_DNA"/>
</dbReference>
<evidence type="ECO:0000313" key="2">
    <source>
        <dbReference type="EMBL" id="CAI5773753.1"/>
    </source>
</evidence>
<sequence>MAPRGGLREASQPPPVPFQTPPAEPFPVRPQSSDSLKGRGASILGGSSAPGAQRRGVAAGSPGRLTPPPRPPASAAAAASAAASSPFARRRLCSRPAQGCCHPEPDTQHAGAAAPPDGGRGPSLRPGAAVRGAGGALCTCPGGGGGALARRGSPLSMGRVRGKGHFSRVARRFPHEGRTPCPRACAECLYPQAPWSFGEEGRPAGAQLQPARRSAGGSKSPHPTPARAKLLALGLLEWGWGWRLPAAAPSRKADAVFAGGGAEAPDRPPPLLTQVVVYLAERQPGKCCLRVRAGEGAWQPQRGAAPPSKPPKVPPRGTSPPLDHSPPPPRSERGEF</sequence>
<reference evidence="2" key="1">
    <citation type="submission" date="2022-12" db="EMBL/GenBank/DDBJ databases">
        <authorList>
            <person name="Alioto T."/>
            <person name="Alioto T."/>
            <person name="Gomez Garrido J."/>
        </authorList>
    </citation>
    <scope>NUCLEOTIDE SEQUENCE</scope>
</reference>
<dbReference type="Proteomes" id="UP001178461">
    <property type="component" value="Chromosome 4"/>
</dbReference>
<accession>A0AA35P677</accession>
<feature type="compositionally biased region" description="Low complexity" evidence="1">
    <location>
        <begin position="73"/>
        <end position="87"/>
    </location>
</feature>
<dbReference type="AlphaFoldDB" id="A0AA35P677"/>
<feature type="compositionally biased region" description="Pro residues" evidence="1">
    <location>
        <begin position="12"/>
        <end position="28"/>
    </location>
</feature>
<feature type="region of interest" description="Disordered" evidence="1">
    <location>
        <begin position="1"/>
        <end position="128"/>
    </location>
</feature>
<gene>
    <name evidence="2" type="ORF">PODLI_1B032825</name>
</gene>
<protein>
    <submittedName>
        <fullName evidence="2">Uncharacterized protein</fullName>
    </submittedName>
</protein>
<feature type="region of interest" description="Disordered" evidence="1">
    <location>
        <begin position="296"/>
        <end position="336"/>
    </location>
</feature>